<reference evidence="2 3" key="1">
    <citation type="submission" date="2017-10" db="EMBL/GenBank/DDBJ databases">
        <title>Bacillus sp. nov., a halophilic bacterium isolated from a Keqin Lake.</title>
        <authorList>
            <person name="Wang H."/>
        </authorList>
    </citation>
    <scope>NUCLEOTIDE SEQUENCE [LARGE SCALE GENOMIC DNA]</scope>
    <source>
        <strain evidence="2 3">KQ-12</strain>
    </source>
</reference>
<dbReference type="SUPFAM" id="SSF55729">
    <property type="entry name" value="Acyl-CoA N-acyltransferases (Nat)"/>
    <property type="match status" value="1"/>
</dbReference>
<dbReference type="PROSITE" id="PS51186">
    <property type="entry name" value="GNAT"/>
    <property type="match status" value="1"/>
</dbReference>
<evidence type="ECO:0000313" key="3">
    <source>
        <dbReference type="Proteomes" id="UP000248214"/>
    </source>
</evidence>
<dbReference type="AlphaFoldDB" id="A0A323TFV0"/>
<feature type="domain" description="N-acetyltransferase" evidence="1">
    <location>
        <begin position="2"/>
        <end position="172"/>
    </location>
</feature>
<name>A0A323TFV0_9BACI</name>
<organism evidence="2 3">
    <name type="scientific">Salipaludibacillus keqinensis</name>
    <dbReference type="NCBI Taxonomy" id="2045207"/>
    <lineage>
        <taxon>Bacteria</taxon>
        <taxon>Bacillati</taxon>
        <taxon>Bacillota</taxon>
        <taxon>Bacilli</taxon>
        <taxon>Bacillales</taxon>
        <taxon>Bacillaceae</taxon>
    </lineage>
</organism>
<dbReference type="PANTHER" id="PTHR43415">
    <property type="entry name" value="SPERMIDINE N(1)-ACETYLTRANSFERASE"/>
    <property type="match status" value="1"/>
</dbReference>
<dbReference type="Proteomes" id="UP000248214">
    <property type="component" value="Unassembled WGS sequence"/>
</dbReference>
<dbReference type="Pfam" id="PF13302">
    <property type="entry name" value="Acetyltransf_3"/>
    <property type="match status" value="1"/>
</dbReference>
<evidence type="ECO:0000313" key="2">
    <source>
        <dbReference type="EMBL" id="PYZ94052.1"/>
    </source>
</evidence>
<comment type="caution">
    <text evidence="2">The sequence shown here is derived from an EMBL/GenBank/DDBJ whole genome shotgun (WGS) entry which is preliminary data.</text>
</comment>
<gene>
    <name evidence="2" type="ORF">CR194_00470</name>
</gene>
<dbReference type="InterPro" id="IPR016181">
    <property type="entry name" value="Acyl_CoA_acyltransferase"/>
</dbReference>
<dbReference type="RefSeq" id="WP_110607687.1">
    <property type="nucleotide sequence ID" value="NZ_PDOD01000001.1"/>
</dbReference>
<dbReference type="PANTHER" id="PTHR43415:SF5">
    <property type="entry name" value="ACETYLTRANSFERASE"/>
    <property type="match status" value="1"/>
</dbReference>
<proteinExistence type="predicted"/>
<dbReference type="EMBL" id="PDOD01000001">
    <property type="protein sequence ID" value="PYZ94052.1"/>
    <property type="molecule type" value="Genomic_DNA"/>
</dbReference>
<evidence type="ECO:0000259" key="1">
    <source>
        <dbReference type="PROSITE" id="PS51186"/>
    </source>
</evidence>
<protein>
    <submittedName>
        <fullName evidence="2">GNAT family N-acetyltransferase</fullName>
    </submittedName>
</protein>
<keyword evidence="2" id="KW-0808">Transferase</keyword>
<accession>A0A323TFV0</accession>
<sequence>MIQLIPFTKEQFPILKKWLNQTSPVFLMKWGGVTFEYPLTDKQLEKYILGANRKDSESYIFTVIESNSKRPIGHVALRKVDYNHRSARLGKLLIGEERDRGKRLTPLIINQVLQYAFETLHLHRVTLGVFDNNTHAKQIYETYGFKEEGYFRDFRRVDAHYWGMYEMSILEHEWRNIQNTTDEPNHERISNKLQKDFR</sequence>
<dbReference type="GO" id="GO:0016747">
    <property type="term" value="F:acyltransferase activity, transferring groups other than amino-acyl groups"/>
    <property type="evidence" value="ECO:0007669"/>
    <property type="project" value="InterPro"/>
</dbReference>
<dbReference type="Gene3D" id="3.40.630.30">
    <property type="match status" value="1"/>
</dbReference>
<dbReference type="OrthoDB" id="9795206at2"/>
<dbReference type="InterPro" id="IPR000182">
    <property type="entry name" value="GNAT_dom"/>
</dbReference>
<keyword evidence="3" id="KW-1185">Reference proteome</keyword>